<dbReference type="Proteomes" id="UP001500975">
    <property type="component" value="Unassembled WGS sequence"/>
</dbReference>
<evidence type="ECO:0000256" key="6">
    <source>
        <dbReference type="ARBA" id="ARBA00023014"/>
    </source>
</evidence>
<comment type="similarity">
    <text evidence="7">Belongs to the radical SAM superfamily. Anaerobic sulfatase-maturating enzyme family.</text>
</comment>
<dbReference type="PANTHER" id="PTHR43273:SF3">
    <property type="entry name" value="ANAEROBIC SULFATASE-MATURATING ENZYME HOMOLOG ASLB-RELATED"/>
    <property type="match status" value="1"/>
</dbReference>
<sequence length="420" mass="47155">MAPPLREFHVLAKPAGAACNLGCTYCFFLSKENLYPKDSFLMDDATLESYLRQLMDSSPGPQVEVSWQGGEPMLRGLDFYRRAVALAEQYRKPHQKLQHTMQTNATLVDDEWAAFFRENNFLVGVSFDGPQALHDLYRVDRKRQGSFEQVLRGWNCLRRHDVEVNVLCTVHAGNADHPLEVYRFFRDELQAQYIQLIPIVERGTMQTIRFANQGWGGLKGKDRPLYRQQGSVASARSVPSDKFGAFLIAIFEEWVKRDVSRVFVNTFDVALGSWLGQHNSCVVSPTCGASLALEHNGDVYSCDHFVEPEHKLGNLKETSLQTLVGSERQRRFGNAKSDTLPQYCKDCPVLFACYGECPRNRFIEAPNGEPGLNYLCAGYKAFFTHIDAPMKTMAALLRQGRYADEIMVAAAAAQAAAASA</sequence>
<keyword evidence="6" id="KW-0411">Iron-sulfur</keyword>
<dbReference type="InterPro" id="IPR023867">
    <property type="entry name" value="Sulphatase_maturase_rSAM"/>
</dbReference>
<dbReference type="RefSeq" id="WP_345540680.1">
    <property type="nucleotide sequence ID" value="NZ_BAABGJ010000079.1"/>
</dbReference>
<evidence type="ECO:0000256" key="3">
    <source>
        <dbReference type="ARBA" id="ARBA00022691"/>
    </source>
</evidence>
<dbReference type="Pfam" id="PF13186">
    <property type="entry name" value="SPASM"/>
    <property type="match status" value="1"/>
</dbReference>
<dbReference type="InterPro" id="IPR007197">
    <property type="entry name" value="rSAM"/>
</dbReference>
<evidence type="ECO:0000313" key="9">
    <source>
        <dbReference type="EMBL" id="GAA4353764.1"/>
    </source>
</evidence>
<dbReference type="SFLD" id="SFLDF00285">
    <property type="entry name" value="anaerobic_Ser-type_sulfatase-m"/>
    <property type="match status" value="1"/>
</dbReference>
<dbReference type="PROSITE" id="PS51918">
    <property type="entry name" value="RADICAL_SAM"/>
    <property type="match status" value="1"/>
</dbReference>
<dbReference type="SFLD" id="SFLDS00029">
    <property type="entry name" value="Radical_SAM"/>
    <property type="match status" value="1"/>
</dbReference>
<keyword evidence="4" id="KW-0479">Metal-binding</keyword>
<keyword evidence="5" id="KW-0408">Iron</keyword>
<accession>A0ABP8I8R2</accession>
<dbReference type="SFLD" id="SFLDG01384">
    <property type="entry name" value="thioether_bond_formation_requi"/>
    <property type="match status" value="1"/>
</dbReference>
<name>A0ABP8I8R2_9BURK</name>
<keyword evidence="2" id="KW-0004">4Fe-4S</keyword>
<comment type="cofactor">
    <cofactor evidence="1">
        <name>[4Fe-4S] cluster</name>
        <dbReference type="ChEBI" id="CHEBI:49883"/>
    </cofactor>
</comment>
<reference evidence="10" key="1">
    <citation type="journal article" date="2019" name="Int. J. Syst. Evol. Microbiol.">
        <title>The Global Catalogue of Microorganisms (GCM) 10K type strain sequencing project: providing services to taxonomists for standard genome sequencing and annotation.</title>
        <authorList>
            <consortium name="The Broad Institute Genomics Platform"/>
            <consortium name="The Broad Institute Genome Sequencing Center for Infectious Disease"/>
            <person name="Wu L."/>
            <person name="Ma J."/>
        </authorList>
    </citation>
    <scope>NUCLEOTIDE SEQUENCE [LARGE SCALE GENOMIC DNA]</scope>
    <source>
        <strain evidence="10">JCM 17804</strain>
    </source>
</reference>
<dbReference type="Pfam" id="PF04055">
    <property type="entry name" value="Radical_SAM"/>
    <property type="match status" value="1"/>
</dbReference>
<evidence type="ECO:0000256" key="2">
    <source>
        <dbReference type="ARBA" id="ARBA00022485"/>
    </source>
</evidence>
<dbReference type="SFLD" id="SFLDG01386">
    <property type="entry name" value="main_SPASM_domain-containing"/>
    <property type="match status" value="1"/>
</dbReference>
<dbReference type="NCBIfam" id="TIGR04085">
    <property type="entry name" value="rSAM_more_4Fe4S"/>
    <property type="match status" value="1"/>
</dbReference>
<evidence type="ECO:0000256" key="5">
    <source>
        <dbReference type="ARBA" id="ARBA00023004"/>
    </source>
</evidence>
<dbReference type="InterPro" id="IPR047207">
    <property type="entry name" value="SPASM_anSME"/>
</dbReference>
<dbReference type="InterPro" id="IPR058240">
    <property type="entry name" value="rSAM_sf"/>
</dbReference>
<keyword evidence="3" id="KW-0949">S-adenosyl-L-methionine</keyword>
<keyword evidence="10" id="KW-1185">Reference proteome</keyword>
<evidence type="ECO:0000313" key="10">
    <source>
        <dbReference type="Proteomes" id="UP001500975"/>
    </source>
</evidence>
<dbReference type="InterPro" id="IPR034491">
    <property type="entry name" value="Anaerob_Ser_sulfatase-maturase"/>
</dbReference>
<dbReference type="SFLD" id="SFLDG01067">
    <property type="entry name" value="SPASM/twitch_domain_containing"/>
    <property type="match status" value="1"/>
</dbReference>
<gene>
    <name evidence="9" type="ORF">GCM10023165_44320</name>
</gene>
<protein>
    <submittedName>
        <fullName evidence="9">Anaerobic sulfatase maturase</fullName>
    </submittedName>
</protein>
<dbReference type="InterPro" id="IPR013785">
    <property type="entry name" value="Aldolase_TIM"/>
</dbReference>
<dbReference type="InterPro" id="IPR023885">
    <property type="entry name" value="4Fe4S-binding_SPASM_dom"/>
</dbReference>
<dbReference type="NCBIfam" id="TIGR03942">
    <property type="entry name" value="sulfatase_rSAM"/>
    <property type="match status" value="1"/>
</dbReference>
<dbReference type="PANTHER" id="PTHR43273">
    <property type="entry name" value="ANAEROBIC SULFATASE-MATURATING ENZYME HOMOLOG ASLB-RELATED"/>
    <property type="match status" value="1"/>
</dbReference>
<feature type="domain" description="Radical SAM core" evidence="8">
    <location>
        <begin position="1"/>
        <end position="241"/>
    </location>
</feature>
<dbReference type="EMBL" id="BAABGJ010000079">
    <property type="protein sequence ID" value="GAA4353764.1"/>
    <property type="molecule type" value="Genomic_DNA"/>
</dbReference>
<dbReference type="CDD" id="cd21120">
    <property type="entry name" value="SPASM_anSME"/>
    <property type="match status" value="1"/>
</dbReference>
<dbReference type="Gene3D" id="3.20.20.70">
    <property type="entry name" value="Aldolase class I"/>
    <property type="match status" value="1"/>
</dbReference>
<comment type="caution">
    <text evidence="9">The sequence shown here is derived from an EMBL/GenBank/DDBJ whole genome shotgun (WGS) entry which is preliminary data.</text>
</comment>
<evidence type="ECO:0000256" key="7">
    <source>
        <dbReference type="ARBA" id="ARBA00023601"/>
    </source>
</evidence>
<evidence type="ECO:0000256" key="1">
    <source>
        <dbReference type="ARBA" id="ARBA00001966"/>
    </source>
</evidence>
<proteinExistence type="inferred from homology"/>
<dbReference type="SFLD" id="SFLDG01072">
    <property type="entry name" value="dehydrogenase_like"/>
    <property type="match status" value="1"/>
</dbReference>
<evidence type="ECO:0000259" key="8">
    <source>
        <dbReference type="PROSITE" id="PS51918"/>
    </source>
</evidence>
<organism evidence="9 10">
    <name type="scientific">Variovorax defluvii</name>
    <dbReference type="NCBI Taxonomy" id="913761"/>
    <lineage>
        <taxon>Bacteria</taxon>
        <taxon>Pseudomonadati</taxon>
        <taxon>Pseudomonadota</taxon>
        <taxon>Betaproteobacteria</taxon>
        <taxon>Burkholderiales</taxon>
        <taxon>Comamonadaceae</taxon>
        <taxon>Variovorax</taxon>
    </lineage>
</organism>
<evidence type="ECO:0000256" key="4">
    <source>
        <dbReference type="ARBA" id="ARBA00022723"/>
    </source>
</evidence>
<dbReference type="SUPFAM" id="SSF102114">
    <property type="entry name" value="Radical SAM enzymes"/>
    <property type="match status" value="1"/>
</dbReference>
<dbReference type="CDD" id="cd01335">
    <property type="entry name" value="Radical_SAM"/>
    <property type="match status" value="1"/>
</dbReference>